<protein>
    <submittedName>
        <fullName evidence="1">Uncharacterized protein</fullName>
    </submittedName>
</protein>
<reference evidence="1" key="1">
    <citation type="journal article" date="2020" name="Viruses">
        <title>Soybean Thrips (Thysanoptera: Thripidae) Harbor Highly Diverse Populations of Arthropod, Fungal and Plant Viruses.</title>
        <authorList>
            <person name="Thekke-Veetil T."/>
            <person name="Lagos-Kutz D."/>
            <person name="McCoppin N.K."/>
            <person name="Hartman G.L."/>
            <person name="Ju H.K."/>
            <person name="Lim H.S."/>
            <person name="Domier L.L."/>
        </authorList>
    </citation>
    <scope>NUCLEOTIDE SEQUENCE</scope>
    <source>
        <strain evidence="1">STN1</strain>
    </source>
</reference>
<evidence type="ECO:0000313" key="1">
    <source>
        <dbReference type="EMBL" id="QQP18751.1"/>
    </source>
</evidence>
<proteinExistence type="predicted"/>
<name>A0A7T8G234_9RHAB</name>
<sequence length="188" mass="21761">MEYGNGLTKEDMDMAEIVAKHCCADSEYEEQYWMDPYTDKIDPLDDKKEIIDCSMSETVPSEDQADIKKEIIDLILTSLVTHYEITRSKAGVRRMVIEITNAGDLTEVERDNALDDKDIEEEYKSVLKFKQIFSGITLVRVSDYISFKELVELRKEKDLLSIIKSKCIKEKGEKWVKLNLYTLVSNIN</sequence>
<accession>A0A7T8G234</accession>
<organism evidence="1">
    <name type="scientific">Soybean thrips rhabdo-like virus 2</name>
    <dbReference type="NCBI Taxonomy" id="2802236"/>
    <lineage>
        <taxon>Viruses</taxon>
        <taxon>Riboviria</taxon>
        <taxon>Orthornavirae</taxon>
        <taxon>Negarnaviricota</taxon>
        <taxon>Haploviricotina</taxon>
        <taxon>Monjiviricetes</taxon>
        <taxon>Mononegavirales</taxon>
        <taxon>Rhabdoviridae</taxon>
        <taxon>Alpharhabdovirinae</taxon>
        <taxon>Betathriprhavirus</taxon>
        <taxon>Betathriprhavirus midwest</taxon>
    </lineage>
</organism>
<dbReference type="EMBL" id="MT224148">
    <property type="protein sequence ID" value="QQP18751.1"/>
    <property type="molecule type" value="Viral_cRNA"/>
</dbReference>